<evidence type="ECO:0000256" key="9">
    <source>
        <dbReference type="ARBA" id="ARBA00023237"/>
    </source>
</evidence>
<evidence type="ECO:0000256" key="11">
    <source>
        <dbReference type="RuleBase" id="RU003357"/>
    </source>
</evidence>
<keyword evidence="12" id="KW-0732">Signal</keyword>
<dbReference type="InterPro" id="IPR036942">
    <property type="entry name" value="Beta-barrel_TonB_sf"/>
</dbReference>
<comment type="caution">
    <text evidence="15">The sequence shown here is derived from an EMBL/GenBank/DDBJ whole genome shotgun (WGS) entry which is preliminary data.</text>
</comment>
<dbReference type="InterPro" id="IPR037066">
    <property type="entry name" value="Plug_dom_sf"/>
</dbReference>
<evidence type="ECO:0000313" key="16">
    <source>
        <dbReference type="Proteomes" id="UP000542125"/>
    </source>
</evidence>
<evidence type="ECO:0000256" key="1">
    <source>
        <dbReference type="ARBA" id="ARBA00004571"/>
    </source>
</evidence>
<dbReference type="EMBL" id="JACBYR010000001">
    <property type="protein sequence ID" value="NYE84206.1"/>
    <property type="molecule type" value="Genomic_DNA"/>
</dbReference>
<name>A0A7Y9IW66_9BURK</name>
<evidence type="ECO:0000256" key="10">
    <source>
        <dbReference type="PROSITE-ProRule" id="PRU01360"/>
    </source>
</evidence>
<dbReference type="InterPro" id="IPR012910">
    <property type="entry name" value="Plug_dom"/>
</dbReference>
<keyword evidence="8 15" id="KW-0675">Receptor</keyword>
<dbReference type="Gene3D" id="2.40.170.20">
    <property type="entry name" value="TonB-dependent receptor, beta-barrel domain"/>
    <property type="match status" value="1"/>
</dbReference>
<dbReference type="InterPro" id="IPR010105">
    <property type="entry name" value="TonB_sidphr_rcpt"/>
</dbReference>
<keyword evidence="16" id="KW-1185">Reference proteome</keyword>
<dbReference type="GO" id="GO:0038023">
    <property type="term" value="F:signaling receptor activity"/>
    <property type="evidence" value="ECO:0007669"/>
    <property type="project" value="InterPro"/>
</dbReference>
<evidence type="ECO:0000256" key="6">
    <source>
        <dbReference type="ARBA" id="ARBA00023077"/>
    </source>
</evidence>
<evidence type="ECO:0000259" key="14">
    <source>
        <dbReference type="Pfam" id="PF07715"/>
    </source>
</evidence>
<evidence type="ECO:0000256" key="4">
    <source>
        <dbReference type="ARBA" id="ARBA00022452"/>
    </source>
</evidence>
<dbReference type="PROSITE" id="PS52016">
    <property type="entry name" value="TONB_DEPENDENT_REC_3"/>
    <property type="match status" value="1"/>
</dbReference>
<evidence type="ECO:0000256" key="12">
    <source>
        <dbReference type="SAM" id="SignalP"/>
    </source>
</evidence>
<evidence type="ECO:0000256" key="5">
    <source>
        <dbReference type="ARBA" id="ARBA00022692"/>
    </source>
</evidence>
<accession>A0A7Y9IW66</accession>
<dbReference type="CDD" id="cd01347">
    <property type="entry name" value="ligand_gated_channel"/>
    <property type="match status" value="1"/>
</dbReference>
<dbReference type="FunFam" id="2.40.170.20:FF:000005">
    <property type="entry name" value="TonB-dependent siderophore receptor"/>
    <property type="match status" value="1"/>
</dbReference>
<comment type="subcellular location">
    <subcellularLocation>
        <location evidence="1 10">Cell outer membrane</location>
        <topology evidence="1 10">Multi-pass membrane protein</topology>
    </subcellularLocation>
</comment>
<dbReference type="Proteomes" id="UP000542125">
    <property type="component" value="Unassembled WGS sequence"/>
</dbReference>
<dbReference type="InterPro" id="IPR039426">
    <property type="entry name" value="TonB-dep_rcpt-like"/>
</dbReference>
<keyword evidence="6 11" id="KW-0798">TonB box</keyword>
<evidence type="ECO:0000256" key="3">
    <source>
        <dbReference type="ARBA" id="ARBA00022448"/>
    </source>
</evidence>
<dbReference type="PANTHER" id="PTHR32552:SF90">
    <property type="entry name" value="METAL-PSEUDOPALINE RECEPTOR CNTO"/>
    <property type="match status" value="1"/>
</dbReference>
<proteinExistence type="inferred from homology"/>
<evidence type="ECO:0000313" key="15">
    <source>
        <dbReference type="EMBL" id="NYE84206.1"/>
    </source>
</evidence>
<feature type="chain" id="PRO_5030966452" evidence="12">
    <location>
        <begin position="31"/>
        <end position="727"/>
    </location>
</feature>
<gene>
    <name evidence="15" type="ORF">FHW18_003477</name>
</gene>
<dbReference type="Pfam" id="PF07715">
    <property type="entry name" value="Plug"/>
    <property type="match status" value="1"/>
</dbReference>
<dbReference type="RefSeq" id="WP_179587923.1">
    <property type="nucleotide sequence ID" value="NZ_JACBYR010000001.1"/>
</dbReference>
<keyword evidence="5 10" id="KW-0812">Transmembrane</keyword>
<evidence type="ECO:0000256" key="8">
    <source>
        <dbReference type="ARBA" id="ARBA00023170"/>
    </source>
</evidence>
<comment type="similarity">
    <text evidence="2 10 11">Belongs to the TonB-dependent receptor family.</text>
</comment>
<dbReference type="Gene3D" id="2.170.130.10">
    <property type="entry name" value="TonB-dependent receptor, plug domain"/>
    <property type="match status" value="1"/>
</dbReference>
<keyword evidence="3 10" id="KW-0813">Transport</keyword>
<dbReference type="SUPFAM" id="SSF56935">
    <property type="entry name" value="Porins"/>
    <property type="match status" value="1"/>
</dbReference>
<sequence length="727" mass="78302">MSTSPSPAFFAPVPLALALSALWAFPPAAAQTPPGPSAAQTSDAPVGVLLPTVDVIGGGAPGGAYQPDDVRAAKTDLPLRELPQSVRIMSRETLDDLGATRLDDVIDTVAGVSRQHNFGGLWDNVAIRGLPGNENTGSATLLNGFAGNRGFNAPRDLAGVERIEFLKGPAAALYGSSEPGGTLNIVSKRPRWTAANVLDTQISSQGFARGAIDSTGPLSSSVAYRLNVAAEGGNTFRDHVNSNRQVFAPALTWKLSNDTMLEYVGEVLRHSANLDRGVVAINNRLGTIPRSRFLGEPSDGRMTIKNQSHQLVLSHQWNDTWRSRVGLSYRDTSLDGFSTEASSLSANGILNRQRRFRNYQSHDVGLQAEVQGNFSTGSIKHDLLIGVETFHYNMDTLALRANPTTAAPYAIDIYQPVYGQPQPALLPNTATLERQRGTALYLQDAIELAPQWRLLGGMRVDTTRQSLLNRRTGVTTSQDPTATSPKLGISWLPDRQWTVYANAGTSFRPNAGADVATRSFAPEEGRAVELGTKWENADQTLGATASLFDIRKRNVLTGDPLNPGFSISAGEVRSRGVEAEANGQVSRHWRVNASLTVNEVEVRKDNSLEVGGRLLNTPAITASVLTMYENVLGNGDRYGLGGGVTHVGKRLGEARTQAQANEGAPAFMLPAYTVARLSAYWRVNPKMKLSVDVHNLFDKTTYVSSYNRLWVAPGASRTVIVGLHANF</sequence>
<feature type="domain" description="TonB-dependent receptor plug" evidence="14">
    <location>
        <begin position="79"/>
        <end position="182"/>
    </location>
</feature>
<dbReference type="PANTHER" id="PTHR32552">
    <property type="entry name" value="FERRICHROME IRON RECEPTOR-RELATED"/>
    <property type="match status" value="1"/>
</dbReference>
<evidence type="ECO:0000259" key="13">
    <source>
        <dbReference type="Pfam" id="PF00593"/>
    </source>
</evidence>
<keyword evidence="9 10" id="KW-0998">Cell outer membrane</keyword>
<dbReference type="GO" id="GO:0009279">
    <property type="term" value="C:cell outer membrane"/>
    <property type="evidence" value="ECO:0007669"/>
    <property type="project" value="UniProtKB-SubCell"/>
</dbReference>
<feature type="domain" description="TonB-dependent receptor-like beta-barrel" evidence="13">
    <location>
        <begin position="253"/>
        <end position="696"/>
    </location>
</feature>
<protein>
    <submittedName>
        <fullName evidence="15">Iron complex outermembrane receptor protein</fullName>
    </submittedName>
</protein>
<feature type="signal peptide" evidence="12">
    <location>
        <begin position="1"/>
        <end position="30"/>
    </location>
</feature>
<evidence type="ECO:0000256" key="2">
    <source>
        <dbReference type="ARBA" id="ARBA00009810"/>
    </source>
</evidence>
<dbReference type="Pfam" id="PF00593">
    <property type="entry name" value="TonB_dep_Rec_b-barrel"/>
    <property type="match status" value="1"/>
</dbReference>
<reference evidence="15 16" key="1">
    <citation type="submission" date="2020-07" db="EMBL/GenBank/DDBJ databases">
        <title>Genomic Encyclopedia of Type Strains, Phase IV (KMG-V): Genome sequencing to study the core and pangenomes of soil and plant-associated prokaryotes.</title>
        <authorList>
            <person name="Whitman W."/>
        </authorList>
    </citation>
    <scope>NUCLEOTIDE SEQUENCE [LARGE SCALE GENOMIC DNA]</scope>
    <source>
        <strain evidence="15 16">SAS40</strain>
    </source>
</reference>
<dbReference type="AlphaFoldDB" id="A0A7Y9IW66"/>
<dbReference type="GO" id="GO:0015891">
    <property type="term" value="P:siderophore transport"/>
    <property type="evidence" value="ECO:0007669"/>
    <property type="project" value="InterPro"/>
</dbReference>
<dbReference type="NCBIfam" id="TIGR01783">
    <property type="entry name" value="TonB-siderophor"/>
    <property type="match status" value="1"/>
</dbReference>
<keyword evidence="7 10" id="KW-0472">Membrane</keyword>
<dbReference type="InterPro" id="IPR000531">
    <property type="entry name" value="Beta-barrel_TonB"/>
</dbReference>
<organism evidence="15 16">
    <name type="scientific">Pigmentiphaga litoralis</name>
    <dbReference type="NCBI Taxonomy" id="516702"/>
    <lineage>
        <taxon>Bacteria</taxon>
        <taxon>Pseudomonadati</taxon>
        <taxon>Pseudomonadota</taxon>
        <taxon>Betaproteobacteria</taxon>
        <taxon>Burkholderiales</taxon>
        <taxon>Alcaligenaceae</taxon>
        <taxon>Pigmentiphaga</taxon>
    </lineage>
</organism>
<keyword evidence="4 10" id="KW-1134">Transmembrane beta strand</keyword>
<evidence type="ECO:0000256" key="7">
    <source>
        <dbReference type="ARBA" id="ARBA00023136"/>
    </source>
</evidence>
<dbReference type="GO" id="GO:0015344">
    <property type="term" value="F:siderophore uptake transmembrane transporter activity"/>
    <property type="evidence" value="ECO:0007669"/>
    <property type="project" value="TreeGrafter"/>
</dbReference>